<reference evidence="2 3" key="1">
    <citation type="submission" date="2017-05" db="EMBL/GenBank/DDBJ databases">
        <title>Virgibacillus sp. AK90 isolated from a saltern of Kakinada, India.</title>
        <authorList>
            <person name="Gupta V."/>
            <person name="Sidhu C."/>
            <person name="Korpole S."/>
            <person name="Pinnaka A.K."/>
        </authorList>
    </citation>
    <scope>NUCLEOTIDE SEQUENCE [LARGE SCALE GENOMIC DNA]</scope>
    <source>
        <strain evidence="2 3">AK90</strain>
    </source>
</reference>
<sequence>MNRKLNILMFYNTVFHINNFILILLVYLFGLNSIAALWFFTPFISILFTTSMIENSKKKISGTVRKLSIIDFMSRCFVLIFNFFALSNLVHIPYIYLFVVGIIFMMINIYVEVRMKKLLSHIQQKDVEGGSLTKEEFNDLIDDYVNDKSSSETSKSVRSIVYMGYSNVLIIVLVIGGIISFDLFGVKNRWIVLLIVFLFLAIYLYLTAKKIRSYYNDEKRIKAINIRDNITLVIGLSIIYILHGVVYIGESTFNFFGVFLACAFFLPTFKTNQTIRSNFYKTNKNKHK</sequence>
<evidence type="ECO:0000313" key="3">
    <source>
        <dbReference type="Proteomes" id="UP000256488"/>
    </source>
</evidence>
<organism evidence="2 3">
    <name type="scientific">Virgibacillus dokdonensis</name>
    <dbReference type="NCBI Taxonomy" id="302167"/>
    <lineage>
        <taxon>Bacteria</taxon>
        <taxon>Bacillati</taxon>
        <taxon>Bacillota</taxon>
        <taxon>Bacilli</taxon>
        <taxon>Bacillales</taxon>
        <taxon>Bacillaceae</taxon>
        <taxon>Virgibacillus</taxon>
    </lineage>
</organism>
<dbReference type="Proteomes" id="UP000256488">
    <property type="component" value="Unassembled WGS sequence"/>
</dbReference>
<feature type="transmembrane region" description="Helical" evidence="1">
    <location>
        <begin position="229"/>
        <end position="247"/>
    </location>
</feature>
<feature type="transmembrane region" description="Helical" evidence="1">
    <location>
        <begin position="92"/>
        <end position="111"/>
    </location>
</feature>
<accession>A0A3E0WFP2</accession>
<comment type="caution">
    <text evidence="2">The sequence shown here is derived from an EMBL/GenBank/DDBJ whole genome shotgun (WGS) entry which is preliminary data.</text>
</comment>
<keyword evidence="1" id="KW-0812">Transmembrane</keyword>
<feature type="transmembrane region" description="Helical" evidence="1">
    <location>
        <begin position="190"/>
        <end position="208"/>
    </location>
</feature>
<feature type="transmembrane region" description="Helical" evidence="1">
    <location>
        <begin position="253"/>
        <end position="269"/>
    </location>
</feature>
<proteinExistence type="predicted"/>
<feature type="transmembrane region" description="Helical" evidence="1">
    <location>
        <begin position="160"/>
        <end position="184"/>
    </location>
</feature>
<dbReference type="EMBL" id="NFZX01000106">
    <property type="protein sequence ID" value="RFA31764.1"/>
    <property type="molecule type" value="Genomic_DNA"/>
</dbReference>
<name>A0A3E0WFP2_9BACI</name>
<gene>
    <name evidence="2" type="ORF">CAI16_19950</name>
</gene>
<keyword evidence="1" id="KW-1133">Transmembrane helix</keyword>
<evidence type="ECO:0000313" key="2">
    <source>
        <dbReference type="EMBL" id="RFA31764.1"/>
    </source>
</evidence>
<dbReference type="AlphaFoldDB" id="A0A3E0WFP2"/>
<evidence type="ECO:0000256" key="1">
    <source>
        <dbReference type="SAM" id="Phobius"/>
    </source>
</evidence>
<protein>
    <submittedName>
        <fullName evidence="2">Uncharacterized protein</fullName>
    </submittedName>
</protein>
<keyword evidence="1" id="KW-0472">Membrane</keyword>